<dbReference type="Gene3D" id="3.30.70.330">
    <property type="match status" value="1"/>
</dbReference>
<name>A0A485KNE1_9STRA</name>
<reference evidence="6 7" key="1">
    <citation type="submission" date="2019-03" db="EMBL/GenBank/DDBJ databases">
        <authorList>
            <person name="Gaulin E."/>
            <person name="Dumas B."/>
        </authorList>
    </citation>
    <scope>NUCLEOTIDE SEQUENCE [LARGE SCALE GENOMIC DNA]</scope>
    <source>
        <strain evidence="6">CBS 568.67</strain>
    </source>
</reference>
<gene>
    <name evidence="6" type="primary">Aste57867_9514</name>
    <name evidence="5" type="ORF">As57867_009477</name>
    <name evidence="6" type="ORF">ASTE57867_9514</name>
</gene>
<feature type="domain" description="RRM" evidence="4">
    <location>
        <begin position="12"/>
        <end position="92"/>
    </location>
</feature>
<keyword evidence="1 2" id="KW-0694">RNA-binding</keyword>
<organism evidence="6 7">
    <name type="scientific">Aphanomyces stellatus</name>
    <dbReference type="NCBI Taxonomy" id="120398"/>
    <lineage>
        <taxon>Eukaryota</taxon>
        <taxon>Sar</taxon>
        <taxon>Stramenopiles</taxon>
        <taxon>Oomycota</taxon>
        <taxon>Saprolegniomycetes</taxon>
        <taxon>Saprolegniales</taxon>
        <taxon>Verrucalvaceae</taxon>
        <taxon>Aphanomyces</taxon>
    </lineage>
</organism>
<accession>A0A485KNE1</accession>
<dbReference type="EMBL" id="CAADRA010005166">
    <property type="protein sequence ID" value="VFT86393.1"/>
    <property type="molecule type" value="Genomic_DNA"/>
</dbReference>
<keyword evidence="7" id="KW-1185">Reference proteome</keyword>
<dbReference type="Proteomes" id="UP000332933">
    <property type="component" value="Unassembled WGS sequence"/>
</dbReference>
<dbReference type="PROSITE" id="PS50102">
    <property type="entry name" value="RRM"/>
    <property type="match status" value="1"/>
</dbReference>
<dbReference type="PANTHER" id="PTHR48037:SF1">
    <property type="entry name" value="RRM DOMAIN-CONTAINING PROTEIN"/>
    <property type="match status" value="1"/>
</dbReference>
<dbReference type="Pfam" id="PF00076">
    <property type="entry name" value="RRM_1"/>
    <property type="match status" value="1"/>
</dbReference>
<dbReference type="InterPro" id="IPR012677">
    <property type="entry name" value="Nucleotide-bd_a/b_plait_sf"/>
</dbReference>
<evidence type="ECO:0000313" key="6">
    <source>
        <dbReference type="EMBL" id="VFT86393.1"/>
    </source>
</evidence>
<dbReference type="PANTHER" id="PTHR48037">
    <property type="entry name" value="ATPASE E1"/>
    <property type="match status" value="1"/>
</dbReference>
<feature type="region of interest" description="Disordered" evidence="3">
    <location>
        <begin position="101"/>
        <end position="132"/>
    </location>
</feature>
<dbReference type="InterPro" id="IPR035979">
    <property type="entry name" value="RBD_domain_sf"/>
</dbReference>
<sequence>MSGFVTKVNHKRCLYVGGLDKAVNEEVLTAAFVPFGPIKDVQIPMDYTTTTQRNKGFGFVEFAHEEDAKEALDNMDDSELYGKVLKVNIAKPQSHAQMAANRAVWAQNLDDEDGDDGKTDTAAPTEATPVAP</sequence>
<dbReference type="SUPFAM" id="SSF54928">
    <property type="entry name" value="RNA-binding domain, RBD"/>
    <property type="match status" value="1"/>
</dbReference>
<dbReference type="EMBL" id="VJMH01005145">
    <property type="protein sequence ID" value="KAF0699964.1"/>
    <property type="molecule type" value="Genomic_DNA"/>
</dbReference>
<dbReference type="SMART" id="SM00360">
    <property type="entry name" value="RRM"/>
    <property type="match status" value="1"/>
</dbReference>
<reference evidence="5" key="2">
    <citation type="submission" date="2019-06" db="EMBL/GenBank/DDBJ databases">
        <title>Genomics analysis of Aphanomyces spp. identifies a new class of oomycete effector associated with host adaptation.</title>
        <authorList>
            <person name="Gaulin E."/>
        </authorList>
    </citation>
    <scope>NUCLEOTIDE SEQUENCE</scope>
    <source>
        <strain evidence="5">CBS 578.67</strain>
    </source>
</reference>
<evidence type="ECO:0000313" key="5">
    <source>
        <dbReference type="EMBL" id="KAF0699964.1"/>
    </source>
</evidence>
<dbReference type="OrthoDB" id="193499at2759"/>
<evidence type="ECO:0000313" key="7">
    <source>
        <dbReference type="Proteomes" id="UP000332933"/>
    </source>
</evidence>
<evidence type="ECO:0000256" key="3">
    <source>
        <dbReference type="SAM" id="MobiDB-lite"/>
    </source>
</evidence>
<evidence type="ECO:0000256" key="2">
    <source>
        <dbReference type="PROSITE-ProRule" id="PRU00176"/>
    </source>
</evidence>
<dbReference type="GO" id="GO:0003723">
    <property type="term" value="F:RNA binding"/>
    <property type="evidence" value="ECO:0007669"/>
    <property type="project" value="UniProtKB-UniRule"/>
</dbReference>
<proteinExistence type="predicted"/>
<dbReference type="CDD" id="cd12347">
    <property type="entry name" value="RRM_PPIE"/>
    <property type="match status" value="1"/>
</dbReference>
<dbReference type="InterPro" id="IPR000504">
    <property type="entry name" value="RRM_dom"/>
</dbReference>
<feature type="compositionally biased region" description="Low complexity" evidence="3">
    <location>
        <begin position="120"/>
        <end position="132"/>
    </location>
</feature>
<evidence type="ECO:0000259" key="4">
    <source>
        <dbReference type="PROSITE" id="PS50102"/>
    </source>
</evidence>
<dbReference type="InterPro" id="IPR034168">
    <property type="entry name" value="PPIE_RRM"/>
</dbReference>
<protein>
    <submittedName>
        <fullName evidence="6">Aste57867_9514 protein</fullName>
    </submittedName>
</protein>
<dbReference type="AlphaFoldDB" id="A0A485KNE1"/>
<evidence type="ECO:0000256" key="1">
    <source>
        <dbReference type="ARBA" id="ARBA00022884"/>
    </source>
</evidence>